<dbReference type="Proteomes" id="UP000198931">
    <property type="component" value="Unassembled WGS sequence"/>
</dbReference>
<feature type="transmembrane region" description="Helical" evidence="1">
    <location>
        <begin position="6"/>
        <end position="30"/>
    </location>
</feature>
<dbReference type="Pfam" id="PF18936">
    <property type="entry name" value="DUF5684"/>
    <property type="match status" value="1"/>
</dbReference>
<gene>
    <name evidence="2" type="ORF">SAMN05443292_2630</name>
</gene>
<feature type="transmembrane region" description="Helical" evidence="1">
    <location>
        <begin position="95"/>
        <end position="114"/>
    </location>
</feature>
<keyword evidence="3" id="KW-1185">Reference proteome</keyword>
<evidence type="ECO:0000256" key="1">
    <source>
        <dbReference type="SAM" id="Phobius"/>
    </source>
</evidence>
<dbReference type="STRING" id="1125876.SAMN05443292_2630"/>
<name>A0A1I3IIP9_9FLAO</name>
<accession>A0A1I3IIP9</accession>
<keyword evidence="1" id="KW-0812">Transmembrane</keyword>
<protein>
    <recommendedName>
        <fullName evidence="4">Signal peptidase I</fullName>
    </recommendedName>
</protein>
<keyword evidence="1" id="KW-0472">Membrane</keyword>
<dbReference type="RefSeq" id="WP_090081687.1">
    <property type="nucleotide sequence ID" value="NZ_FOQT01000005.1"/>
</dbReference>
<dbReference type="AlphaFoldDB" id="A0A1I3IIP9"/>
<evidence type="ECO:0000313" key="2">
    <source>
        <dbReference type="EMBL" id="SFI47770.1"/>
    </source>
</evidence>
<evidence type="ECO:0000313" key="3">
    <source>
        <dbReference type="Proteomes" id="UP000198931"/>
    </source>
</evidence>
<sequence>MENNQQNINIFIILIFALTAILFTIFLLVCRWKIFEKAGQDGWKSLIPIYNIIILLEITKKPSWWIFLLLIPIYNFYIAITLNIRLSKSFGKDDLFGILLTFLNFIFEPILAFGDSKYNPNLISDDQNSTSWT</sequence>
<evidence type="ECO:0008006" key="4">
    <source>
        <dbReference type="Google" id="ProtNLM"/>
    </source>
</evidence>
<dbReference type="OrthoDB" id="2376202at2"/>
<reference evidence="2 3" key="1">
    <citation type="submission" date="2016-10" db="EMBL/GenBank/DDBJ databases">
        <authorList>
            <person name="de Groot N.N."/>
        </authorList>
    </citation>
    <scope>NUCLEOTIDE SEQUENCE [LARGE SCALE GENOMIC DNA]</scope>
    <source>
        <strain evidence="2 3">DSM 26000</strain>
    </source>
</reference>
<dbReference type="EMBL" id="FOQT01000005">
    <property type="protein sequence ID" value="SFI47770.1"/>
    <property type="molecule type" value="Genomic_DNA"/>
</dbReference>
<proteinExistence type="predicted"/>
<keyword evidence="1" id="KW-1133">Transmembrane helix</keyword>
<organism evidence="2 3">
    <name type="scientific">Halpernia frigidisoli</name>
    <dbReference type="NCBI Taxonomy" id="1125876"/>
    <lineage>
        <taxon>Bacteria</taxon>
        <taxon>Pseudomonadati</taxon>
        <taxon>Bacteroidota</taxon>
        <taxon>Flavobacteriia</taxon>
        <taxon>Flavobacteriales</taxon>
        <taxon>Weeksellaceae</taxon>
        <taxon>Chryseobacterium group</taxon>
        <taxon>Halpernia</taxon>
    </lineage>
</organism>
<feature type="transmembrane region" description="Helical" evidence="1">
    <location>
        <begin position="64"/>
        <end position="83"/>
    </location>
</feature>
<dbReference type="InterPro" id="IPR043739">
    <property type="entry name" value="DUF5684"/>
</dbReference>